<dbReference type="SUPFAM" id="SSF52540">
    <property type="entry name" value="P-loop containing nucleoside triphosphate hydrolases"/>
    <property type="match status" value="1"/>
</dbReference>
<dbReference type="Proteomes" id="UP000007754">
    <property type="component" value="Chromosome Z"/>
</dbReference>
<keyword evidence="3" id="KW-0808">Transferase</keyword>
<keyword evidence="6" id="KW-0418">Kinase</keyword>
<dbReference type="GO" id="GO:0061769">
    <property type="term" value="F:nicotinate riboside kinase activity"/>
    <property type="evidence" value="ECO:0007669"/>
    <property type="project" value="UniProtKB-ARBA"/>
</dbReference>
<dbReference type="GO" id="GO:0019363">
    <property type="term" value="P:pyridine nucleotide biosynthetic process"/>
    <property type="evidence" value="ECO:0007669"/>
    <property type="project" value="UniProtKB-KW"/>
</dbReference>
<dbReference type="InterPro" id="IPR027417">
    <property type="entry name" value="P-loop_NTPase"/>
</dbReference>
<dbReference type="InParanoid" id="H0YR73"/>
<keyword evidence="4" id="KW-0479">Metal-binding</keyword>
<dbReference type="GeneTree" id="ENSGT00940000159384"/>
<evidence type="ECO:0000256" key="2">
    <source>
        <dbReference type="ARBA" id="ARBA00022642"/>
    </source>
</evidence>
<evidence type="ECO:0000256" key="9">
    <source>
        <dbReference type="ARBA" id="ARBA00050738"/>
    </source>
</evidence>
<dbReference type="PANTHER" id="PTHR10285">
    <property type="entry name" value="URIDINE KINASE"/>
    <property type="match status" value="1"/>
</dbReference>
<dbReference type="FunFam" id="3.40.50.300:FF:000853">
    <property type="entry name" value="Nicotinamide riboside kinase 1"/>
    <property type="match status" value="1"/>
</dbReference>
<dbReference type="AlphaFoldDB" id="H0YR73"/>
<feature type="compositionally biased region" description="Basic residues" evidence="12">
    <location>
        <begin position="23"/>
        <end position="35"/>
    </location>
</feature>
<keyword evidence="7" id="KW-0067">ATP-binding</keyword>
<keyword evidence="2" id="KW-0662">Pyridine nucleotide biosynthesis</keyword>
<name>H0YR73_TAEGU</name>
<evidence type="ECO:0000256" key="7">
    <source>
        <dbReference type="ARBA" id="ARBA00022840"/>
    </source>
</evidence>
<feature type="compositionally biased region" description="Low complexity" evidence="12">
    <location>
        <begin position="39"/>
        <end position="49"/>
    </location>
</feature>
<evidence type="ECO:0000256" key="8">
    <source>
        <dbReference type="ARBA" id="ARBA00022842"/>
    </source>
</evidence>
<comment type="catalytic activity">
    <reaction evidence="10">
        <text>beta-D-ribosylnicotinate + ATP = nicotinate beta-D-ribonucleotide + ADP + H(+)</text>
        <dbReference type="Rhea" id="RHEA:25568"/>
        <dbReference type="ChEBI" id="CHEBI:15378"/>
        <dbReference type="ChEBI" id="CHEBI:30616"/>
        <dbReference type="ChEBI" id="CHEBI:57502"/>
        <dbReference type="ChEBI" id="CHEBI:58527"/>
        <dbReference type="ChEBI" id="CHEBI:456216"/>
        <dbReference type="EC" id="2.7.1.173"/>
    </reaction>
</comment>
<keyword evidence="5" id="KW-0547">Nucleotide-binding</keyword>
<dbReference type="GO" id="GO:0046872">
    <property type="term" value="F:metal ion binding"/>
    <property type="evidence" value="ECO:0007669"/>
    <property type="project" value="UniProtKB-KW"/>
</dbReference>
<dbReference type="GO" id="GO:0019674">
    <property type="term" value="P:NAD+ metabolic process"/>
    <property type="evidence" value="ECO:0007669"/>
    <property type="project" value="UniProtKB-ARBA"/>
</dbReference>
<dbReference type="Ensembl" id="ENSTGUT00000000792.2">
    <property type="protein sequence ID" value="ENSTGUP00000000781.2"/>
    <property type="gene ID" value="ENSTGUG00000000766.2"/>
</dbReference>
<reference evidence="13 14" key="1">
    <citation type="journal article" date="2010" name="Nature">
        <title>The genome of a songbird.</title>
        <authorList>
            <person name="Warren W.C."/>
            <person name="Clayton D.F."/>
            <person name="Ellegren H."/>
            <person name="Arnold A.P."/>
            <person name="Hillier L.W."/>
            <person name="Kunstner A."/>
            <person name="Searle S."/>
            <person name="White S."/>
            <person name="Vilella A.J."/>
            <person name="Fairley S."/>
            <person name="Heger A."/>
            <person name="Kong L."/>
            <person name="Ponting C.P."/>
            <person name="Jarvis E.D."/>
            <person name="Mello C.V."/>
            <person name="Minx P."/>
            <person name="Lovell P."/>
            <person name="Velho T.A."/>
            <person name="Ferris M."/>
            <person name="Balakrishnan C.N."/>
            <person name="Sinha S."/>
            <person name="Blatti C."/>
            <person name="London S.E."/>
            <person name="Li Y."/>
            <person name="Lin Y.C."/>
            <person name="George J."/>
            <person name="Sweedler J."/>
            <person name="Southey B."/>
            <person name="Gunaratne P."/>
            <person name="Watson M."/>
            <person name="Nam K."/>
            <person name="Backstrom N."/>
            <person name="Smeds L."/>
            <person name="Nabholz B."/>
            <person name="Itoh Y."/>
            <person name="Whitney O."/>
            <person name="Pfenning A.R."/>
            <person name="Howard J."/>
            <person name="Volker M."/>
            <person name="Skinner B.M."/>
            <person name="Griffin D.K."/>
            <person name="Ye L."/>
            <person name="McLaren W.M."/>
            <person name="Flicek P."/>
            <person name="Quesada V."/>
            <person name="Velasco G."/>
            <person name="Lopez-Otin C."/>
            <person name="Puente X.S."/>
            <person name="Olender T."/>
            <person name="Lancet D."/>
            <person name="Smit A.F."/>
            <person name="Hubley R."/>
            <person name="Konkel M.K."/>
            <person name="Walker J.A."/>
            <person name="Batzer M.A."/>
            <person name="Gu W."/>
            <person name="Pollock D.D."/>
            <person name="Chen L."/>
            <person name="Cheng Z."/>
            <person name="Eichler E.E."/>
            <person name="Stapley J."/>
            <person name="Slate J."/>
            <person name="Ekblom R."/>
            <person name="Birkhead T."/>
            <person name="Burke T."/>
            <person name="Burt D."/>
            <person name="Scharff C."/>
            <person name="Adam I."/>
            <person name="Richard H."/>
            <person name="Sultan M."/>
            <person name="Soldatov A."/>
            <person name="Lehrach H."/>
            <person name="Edwards S.V."/>
            <person name="Yang S.P."/>
            <person name="Li X."/>
            <person name="Graves T."/>
            <person name="Fulton L."/>
            <person name="Nelson J."/>
            <person name="Chinwalla A."/>
            <person name="Hou S."/>
            <person name="Mardis E.R."/>
            <person name="Wilson R.K."/>
        </authorList>
    </citation>
    <scope>NUCLEOTIDE SEQUENCE [LARGE SCALE GENOMIC DNA]</scope>
</reference>
<evidence type="ECO:0000256" key="4">
    <source>
        <dbReference type="ARBA" id="ARBA00022723"/>
    </source>
</evidence>
<reference evidence="13" key="2">
    <citation type="submission" date="2025-08" db="UniProtKB">
        <authorList>
            <consortium name="Ensembl"/>
        </authorList>
    </citation>
    <scope>IDENTIFICATION</scope>
</reference>
<evidence type="ECO:0000256" key="6">
    <source>
        <dbReference type="ARBA" id="ARBA00022777"/>
    </source>
</evidence>
<dbReference type="HOGENOM" id="CLU_058668_0_0_1"/>
<feature type="compositionally biased region" description="Low complexity" evidence="12">
    <location>
        <begin position="60"/>
        <end position="72"/>
    </location>
</feature>
<protein>
    <recommendedName>
        <fullName evidence="15">Nicotinamide riboside kinase 1</fullName>
    </recommendedName>
</protein>
<accession>H0YR73</accession>
<evidence type="ECO:0000313" key="14">
    <source>
        <dbReference type="Proteomes" id="UP000007754"/>
    </source>
</evidence>
<evidence type="ECO:0000256" key="5">
    <source>
        <dbReference type="ARBA" id="ARBA00022741"/>
    </source>
</evidence>
<dbReference type="Gene3D" id="3.40.50.300">
    <property type="entry name" value="P-loop containing nucleotide triphosphate hydrolases"/>
    <property type="match status" value="1"/>
</dbReference>
<feature type="compositionally biased region" description="Low complexity" evidence="12">
    <location>
        <begin position="103"/>
        <end position="112"/>
    </location>
</feature>
<dbReference type="GO" id="GO:0005524">
    <property type="term" value="F:ATP binding"/>
    <property type="evidence" value="ECO:0007669"/>
    <property type="project" value="UniProtKB-KW"/>
</dbReference>
<comment type="pathway">
    <text evidence="1">Cofactor biosynthesis; NAD(+) biosynthesis.</text>
</comment>
<evidence type="ECO:0000256" key="11">
    <source>
        <dbReference type="ARBA" id="ARBA00060898"/>
    </source>
</evidence>
<dbReference type="STRING" id="59729.ENSTGUP00000000781"/>
<reference evidence="13" key="3">
    <citation type="submission" date="2025-09" db="UniProtKB">
        <authorList>
            <consortium name="Ensembl"/>
        </authorList>
    </citation>
    <scope>IDENTIFICATION</scope>
</reference>
<evidence type="ECO:0000256" key="3">
    <source>
        <dbReference type="ARBA" id="ARBA00022679"/>
    </source>
</evidence>
<dbReference type="CDD" id="cd02024">
    <property type="entry name" value="NRK1"/>
    <property type="match status" value="1"/>
</dbReference>
<gene>
    <name evidence="13" type="primary">NMRK1</name>
</gene>
<evidence type="ECO:0000256" key="1">
    <source>
        <dbReference type="ARBA" id="ARBA00004790"/>
    </source>
</evidence>
<evidence type="ECO:0000313" key="13">
    <source>
        <dbReference type="Ensembl" id="ENSTGUP00000000781.2"/>
    </source>
</evidence>
<proteinExistence type="inferred from homology"/>
<evidence type="ECO:0008006" key="15">
    <source>
        <dbReference type="Google" id="ProtNLM"/>
    </source>
</evidence>
<comment type="similarity">
    <text evidence="11">Belongs to the uridine kinase family. NRK subfamily.</text>
</comment>
<evidence type="ECO:0000256" key="10">
    <source>
        <dbReference type="ARBA" id="ARBA00051194"/>
    </source>
</evidence>
<feature type="region of interest" description="Disordered" evidence="12">
    <location>
        <begin position="1"/>
        <end position="153"/>
    </location>
</feature>
<comment type="catalytic activity">
    <reaction evidence="9">
        <text>beta-nicotinamide D-riboside + ATP = beta-nicotinamide D-ribonucleotide + ADP + H(+)</text>
        <dbReference type="Rhea" id="RHEA:14017"/>
        <dbReference type="ChEBI" id="CHEBI:14649"/>
        <dbReference type="ChEBI" id="CHEBI:15378"/>
        <dbReference type="ChEBI" id="CHEBI:15927"/>
        <dbReference type="ChEBI" id="CHEBI:30616"/>
        <dbReference type="ChEBI" id="CHEBI:456216"/>
        <dbReference type="EC" id="2.7.1.22"/>
    </reaction>
</comment>
<dbReference type="GO" id="GO:0005829">
    <property type="term" value="C:cytosol"/>
    <property type="evidence" value="ECO:0007669"/>
    <property type="project" value="UniProtKB-ARBA"/>
</dbReference>
<keyword evidence="8" id="KW-0460">Magnesium</keyword>
<dbReference type="GO" id="GO:0050262">
    <property type="term" value="F:ribosylnicotinamide kinase activity"/>
    <property type="evidence" value="ECO:0007669"/>
    <property type="project" value="UniProtKB-EC"/>
</dbReference>
<keyword evidence="14" id="KW-1185">Reference proteome</keyword>
<sequence length="485" mass="54576">MADLSTDWGAARRRWAAGARVSGGRRRYERRRYERRRCPGAARQQPAGRARPRPAPPAPAGRGRCPGPARHAANQRAPRHEARPLPSPRSARPQEPPGPRNRPGPGAAQAARPEGRGWPRRLRGGCSGQVGRGVVRSGPPRLGGGLAPRSSVTGRQRLAEGCAASAVAAWLKLSVNSAGPEVLEPGASASPAVRARAWERRSRSGFVRLRLAPCVGALPRMQRSYHRHVKHWNVQSLHQRQDNDIISDSSCVKSLLSQKLCDALKREDVRRKQTMKVLVIGLGGVTNGGKTTLAEKLKNMLPNCDVISQDDFFKPESEVETDERGFKLYDVLDALYMDEMVTSIRNWIKSPASSGVVKEETENTSDNLKNVYILIVEGFLLYNYEPLNELWNRRYFLTLPYEECKRRRSTRVYQPADTPGYFDGHVWPMYLKYKNELEENASMQVDYLDGTKSQEELLSYVYSDIIQELNKLREENNTLHFYKPE</sequence>
<dbReference type="Pfam" id="PF13238">
    <property type="entry name" value="AAA_18"/>
    <property type="match status" value="1"/>
</dbReference>
<organism evidence="13 14">
    <name type="scientific">Taeniopygia guttata</name>
    <name type="common">Zebra finch</name>
    <name type="synonym">Poephila guttata</name>
    <dbReference type="NCBI Taxonomy" id="59729"/>
    <lineage>
        <taxon>Eukaryota</taxon>
        <taxon>Metazoa</taxon>
        <taxon>Chordata</taxon>
        <taxon>Craniata</taxon>
        <taxon>Vertebrata</taxon>
        <taxon>Euteleostomi</taxon>
        <taxon>Archelosauria</taxon>
        <taxon>Archosauria</taxon>
        <taxon>Dinosauria</taxon>
        <taxon>Saurischia</taxon>
        <taxon>Theropoda</taxon>
        <taxon>Coelurosauria</taxon>
        <taxon>Aves</taxon>
        <taxon>Neognathae</taxon>
        <taxon>Neoaves</taxon>
        <taxon>Telluraves</taxon>
        <taxon>Australaves</taxon>
        <taxon>Passeriformes</taxon>
        <taxon>Passeroidea</taxon>
        <taxon>Estrildidae</taxon>
        <taxon>Estrildinae</taxon>
        <taxon>Taeniopygia</taxon>
    </lineage>
</organism>
<evidence type="ECO:0000256" key="12">
    <source>
        <dbReference type="SAM" id="MobiDB-lite"/>
    </source>
</evidence>